<dbReference type="RefSeq" id="WP_185071238.1">
    <property type="nucleotide sequence ID" value="NZ_JACHMB010000001.1"/>
</dbReference>
<keyword evidence="2" id="KW-1185">Reference proteome</keyword>
<comment type="caution">
    <text evidence="1">The sequence shown here is derived from an EMBL/GenBank/DDBJ whole genome shotgun (WGS) entry which is preliminary data.</text>
</comment>
<proteinExistence type="predicted"/>
<gene>
    <name evidence="1" type="ORF">HD596_004468</name>
</gene>
<accession>A0A7W9G5X1</accession>
<dbReference type="AlphaFoldDB" id="A0A7W9G5X1"/>
<organism evidence="1 2">
    <name type="scientific">Nonomuraea jabiensis</name>
    <dbReference type="NCBI Taxonomy" id="882448"/>
    <lineage>
        <taxon>Bacteria</taxon>
        <taxon>Bacillati</taxon>
        <taxon>Actinomycetota</taxon>
        <taxon>Actinomycetes</taxon>
        <taxon>Streptosporangiales</taxon>
        <taxon>Streptosporangiaceae</taxon>
        <taxon>Nonomuraea</taxon>
    </lineage>
</organism>
<name>A0A7W9G5X1_9ACTN</name>
<protein>
    <submittedName>
        <fullName evidence="1">Uncharacterized protein</fullName>
    </submittedName>
</protein>
<reference evidence="1 2" key="1">
    <citation type="submission" date="2020-08" db="EMBL/GenBank/DDBJ databases">
        <title>Sequencing the genomes of 1000 actinobacteria strains.</title>
        <authorList>
            <person name="Klenk H.-P."/>
        </authorList>
    </citation>
    <scope>NUCLEOTIDE SEQUENCE [LARGE SCALE GENOMIC DNA]</scope>
    <source>
        <strain evidence="1 2">DSM 45507</strain>
    </source>
</reference>
<sequence>MFHHGAIDKAGNEDLGDDVKLLDVYSTPGRVEQRNSVARNLPDFEMSLPSDHLWTHGQEAWTACQRRRDEHS</sequence>
<evidence type="ECO:0000313" key="2">
    <source>
        <dbReference type="Proteomes" id="UP000579153"/>
    </source>
</evidence>
<dbReference type="Proteomes" id="UP000579153">
    <property type="component" value="Unassembled WGS sequence"/>
</dbReference>
<dbReference type="EMBL" id="JACHMB010000001">
    <property type="protein sequence ID" value="MBB5777712.1"/>
    <property type="molecule type" value="Genomic_DNA"/>
</dbReference>
<evidence type="ECO:0000313" key="1">
    <source>
        <dbReference type="EMBL" id="MBB5777712.1"/>
    </source>
</evidence>